<comment type="caution">
    <text evidence="2">The sequence shown here is derived from an EMBL/GenBank/DDBJ whole genome shotgun (WGS) entry which is preliminary data.</text>
</comment>
<name>A0A2S4V3Z8_9BASI</name>
<dbReference type="Proteomes" id="UP000238274">
    <property type="component" value="Unassembled WGS sequence"/>
</dbReference>
<evidence type="ECO:0000313" key="2">
    <source>
        <dbReference type="EMBL" id="POW04190.1"/>
    </source>
</evidence>
<reference evidence="3" key="3">
    <citation type="journal article" date="2018" name="Mol. Plant Microbe Interact.">
        <title>Genome sequence resources for the wheat stripe rust pathogen (Puccinia striiformis f. sp. tritici) and the barley stripe rust pathogen (Puccinia striiformis f. sp. hordei).</title>
        <authorList>
            <person name="Xia C."/>
            <person name="Wang M."/>
            <person name="Yin C."/>
            <person name="Cornejo O.E."/>
            <person name="Hulbert S.H."/>
            <person name="Chen X."/>
        </authorList>
    </citation>
    <scope>NUCLEOTIDE SEQUENCE [LARGE SCALE GENOMIC DNA]</scope>
    <source>
        <strain evidence="3">93TX-2</strain>
    </source>
</reference>
<gene>
    <name evidence="2" type="ORF">PSHT_11392</name>
</gene>
<accession>A0A2S4V3Z8</accession>
<sequence>MLDNKSTKPYRRRSQCAPHVTEYAATPTANCDTQHVHSSPRPDGYGSTNMIVGNGSPEYPPSPPIGLEELLSPTAPTLLPAC</sequence>
<protein>
    <submittedName>
        <fullName evidence="2">Uncharacterized protein</fullName>
    </submittedName>
</protein>
<evidence type="ECO:0000313" key="3">
    <source>
        <dbReference type="Proteomes" id="UP000238274"/>
    </source>
</evidence>
<dbReference type="EMBL" id="PKSM01000187">
    <property type="protein sequence ID" value="POW04190.1"/>
    <property type="molecule type" value="Genomic_DNA"/>
</dbReference>
<keyword evidence="3" id="KW-1185">Reference proteome</keyword>
<dbReference type="VEuPathDB" id="FungiDB:PSHT_11392"/>
<dbReference type="AlphaFoldDB" id="A0A2S4V3Z8"/>
<proteinExistence type="predicted"/>
<reference evidence="3" key="2">
    <citation type="journal article" date="2018" name="BMC Genomics">
        <title>Genomic insights into host adaptation between the wheat stripe rust pathogen (Puccinia striiformis f. sp. tritici) and the barley stripe rust pathogen (Puccinia striiformis f. sp. hordei).</title>
        <authorList>
            <person name="Xia C."/>
            <person name="Wang M."/>
            <person name="Yin C."/>
            <person name="Cornejo O.E."/>
            <person name="Hulbert S.H."/>
            <person name="Chen X."/>
        </authorList>
    </citation>
    <scope>NUCLEOTIDE SEQUENCE [LARGE SCALE GENOMIC DNA]</scope>
    <source>
        <strain evidence="3">93TX-2</strain>
    </source>
</reference>
<organism evidence="2 3">
    <name type="scientific">Puccinia striiformis</name>
    <dbReference type="NCBI Taxonomy" id="27350"/>
    <lineage>
        <taxon>Eukaryota</taxon>
        <taxon>Fungi</taxon>
        <taxon>Dikarya</taxon>
        <taxon>Basidiomycota</taxon>
        <taxon>Pucciniomycotina</taxon>
        <taxon>Pucciniomycetes</taxon>
        <taxon>Pucciniales</taxon>
        <taxon>Pucciniaceae</taxon>
        <taxon>Puccinia</taxon>
    </lineage>
</organism>
<reference evidence="2 3" key="1">
    <citation type="submission" date="2017-12" db="EMBL/GenBank/DDBJ databases">
        <title>Gene loss provides genomic basis for host adaptation in cereal stripe rust fungi.</title>
        <authorList>
            <person name="Xia C."/>
        </authorList>
    </citation>
    <scope>NUCLEOTIDE SEQUENCE [LARGE SCALE GENOMIC DNA]</scope>
    <source>
        <strain evidence="2 3">93TX-2</strain>
    </source>
</reference>
<feature type="region of interest" description="Disordered" evidence="1">
    <location>
        <begin position="31"/>
        <end position="64"/>
    </location>
</feature>
<evidence type="ECO:0000256" key="1">
    <source>
        <dbReference type="SAM" id="MobiDB-lite"/>
    </source>
</evidence>